<gene>
    <name evidence="1" type="ORF">DHETER_LOCUS5191</name>
</gene>
<proteinExistence type="predicted"/>
<dbReference type="Proteomes" id="UP000789702">
    <property type="component" value="Unassembled WGS sequence"/>
</dbReference>
<evidence type="ECO:0000313" key="1">
    <source>
        <dbReference type="EMBL" id="CAG8550162.1"/>
    </source>
</evidence>
<protein>
    <submittedName>
        <fullName evidence="1">12565_t:CDS:1</fullName>
    </submittedName>
</protein>
<evidence type="ECO:0000313" key="2">
    <source>
        <dbReference type="Proteomes" id="UP000789702"/>
    </source>
</evidence>
<dbReference type="EMBL" id="CAJVPU010005600">
    <property type="protein sequence ID" value="CAG8550162.1"/>
    <property type="molecule type" value="Genomic_DNA"/>
</dbReference>
<name>A0ACA9LY17_9GLOM</name>
<organism evidence="1 2">
    <name type="scientific">Dentiscutata heterogama</name>
    <dbReference type="NCBI Taxonomy" id="1316150"/>
    <lineage>
        <taxon>Eukaryota</taxon>
        <taxon>Fungi</taxon>
        <taxon>Fungi incertae sedis</taxon>
        <taxon>Mucoromycota</taxon>
        <taxon>Glomeromycotina</taxon>
        <taxon>Glomeromycetes</taxon>
        <taxon>Diversisporales</taxon>
        <taxon>Gigasporaceae</taxon>
        <taxon>Dentiscutata</taxon>
    </lineage>
</organism>
<accession>A0ACA9LY17</accession>
<comment type="caution">
    <text evidence="1">The sequence shown here is derived from an EMBL/GenBank/DDBJ whole genome shotgun (WGS) entry which is preliminary data.</text>
</comment>
<keyword evidence="2" id="KW-1185">Reference proteome</keyword>
<sequence length="158" mass="18571">MRNNLAVLKKRSSVKKANKIRNNPAALKKQSRVYNPNVLAKKITDRIRYIGGKIRQEGATVSYSNKITFYAELNKIVDTAKSNDLTFLNDEVEKLKSELEQRKWQYEDALRRIYDAHQNAMGDQLNELNDLRDENNNLRIENNRLENWITLLETGIWY</sequence>
<reference evidence="1" key="1">
    <citation type="submission" date="2021-06" db="EMBL/GenBank/DDBJ databases">
        <authorList>
            <person name="Kallberg Y."/>
            <person name="Tangrot J."/>
            <person name="Rosling A."/>
        </authorList>
    </citation>
    <scope>NUCLEOTIDE SEQUENCE</scope>
    <source>
        <strain evidence="1">IL203A</strain>
    </source>
</reference>